<sequence>MAQDREKPKDYIEVTPGKGHTRIHISTGKMILNNFLGGLAWGLGTVLGATVIVAIVIILLTKLNTVPVIGDFFSKLLETIQPQSTP</sequence>
<evidence type="ECO:0000313" key="2">
    <source>
        <dbReference type="EMBL" id="OGY26312.1"/>
    </source>
</evidence>
<keyword evidence="1" id="KW-0472">Membrane</keyword>
<organism evidence="2 3">
    <name type="scientific">Candidatus Woykebacteria bacterium RBG_16_43_9</name>
    <dbReference type="NCBI Taxonomy" id="1802596"/>
    <lineage>
        <taxon>Bacteria</taxon>
        <taxon>Candidatus Woykeibacteriota</taxon>
    </lineage>
</organism>
<dbReference type="Proteomes" id="UP000176389">
    <property type="component" value="Unassembled WGS sequence"/>
</dbReference>
<feature type="transmembrane region" description="Helical" evidence="1">
    <location>
        <begin position="39"/>
        <end position="60"/>
    </location>
</feature>
<proteinExistence type="predicted"/>
<keyword evidence="1" id="KW-0812">Transmembrane</keyword>
<reference evidence="2 3" key="1">
    <citation type="journal article" date="2016" name="Nat. Commun.">
        <title>Thousands of microbial genomes shed light on interconnected biogeochemical processes in an aquifer system.</title>
        <authorList>
            <person name="Anantharaman K."/>
            <person name="Brown C.T."/>
            <person name="Hug L.A."/>
            <person name="Sharon I."/>
            <person name="Castelle C.J."/>
            <person name="Probst A.J."/>
            <person name="Thomas B.C."/>
            <person name="Singh A."/>
            <person name="Wilkins M.J."/>
            <person name="Karaoz U."/>
            <person name="Brodie E.L."/>
            <person name="Williams K.H."/>
            <person name="Hubbard S.S."/>
            <person name="Banfield J.F."/>
        </authorList>
    </citation>
    <scope>NUCLEOTIDE SEQUENCE [LARGE SCALE GENOMIC DNA]</scope>
</reference>
<keyword evidence="1" id="KW-1133">Transmembrane helix</keyword>
<gene>
    <name evidence="2" type="ORF">A2Z11_01150</name>
</gene>
<dbReference type="EMBL" id="MHCS01000025">
    <property type="protein sequence ID" value="OGY26312.1"/>
    <property type="molecule type" value="Genomic_DNA"/>
</dbReference>
<evidence type="ECO:0000256" key="1">
    <source>
        <dbReference type="SAM" id="Phobius"/>
    </source>
</evidence>
<dbReference type="AlphaFoldDB" id="A0A1G1WF26"/>
<protein>
    <submittedName>
        <fullName evidence="2">Uncharacterized protein</fullName>
    </submittedName>
</protein>
<dbReference type="InterPro" id="IPR043723">
    <property type="entry name" value="DUF5665"/>
</dbReference>
<name>A0A1G1WF26_9BACT</name>
<accession>A0A1G1WF26</accession>
<dbReference type="Pfam" id="PF18910">
    <property type="entry name" value="DUF5665"/>
    <property type="match status" value="1"/>
</dbReference>
<evidence type="ECO:0000313" key="3">
    <source>
        <dbReference type="Proteomes" id="UP000176389"/>
    </source>
</evidence>
<comment type="caution">
    <text evidence="2">The sequence shown here is derived from an EMBL/GenBank/DDBJ whole genome shotgun (WGS) entry which is preliminary data.</text>
</comment>
<dbReference type="STRING" id="1802596.A2Z11_01150"/>